<accession>A0A1H9U3C8</accession>
<gene>
    <name evidence="2" type="ORF">SAMN04488023_12716</name>
</gene>
<protein>
    <submittedName>
        <fullName evidence="2">Glycosyl transferases group 1</fullName>
    </submittedName>
</protein>
<evidence type="ECO:0000256" key="1">
    <source>
        <dbReference type="ARBA" id="ARBA00022679"/>
    </source>
</evidence>
<dbReference type="GO" id="GO:0009103">
    <property type="term" value="P:lipopolysaccharide biosynthetic process"/>
    <property type="evidence" value="ECO:0007669"/>
    <property type="project" value="TreeGrafter"/>
</dbReference>
<dbReference type="Pfam" id="PF13692">
    <property type="entry name" value="Glyco_trans_1_4"/>
    <property type="match status" value="1"/>
</dbReference>
<name>A0A1H9U3C8_9SPHI</name>
<evidence type="ECO:0000313" key="3">
    <source>
        <dbReference type="Proteomes" id="UP000199572"/>
    </source>
</evidence>
<evidence type="ECO:0000313" key="2">
    <source>
        <dbReference type="EMBL" id="SES03946.1"/>
    </source>
</evidence>
<dbReference type="OrthoDB" id="1059846at2"/>
<reference evidence="2 3" key="1">
    <citation type="submission" date="2016-10" db="EMBL/GenBank/DDBJ databases">
        <authorList>
            <person name="de Groot N.N."/>
        </authorList>
    </citation>
    <scope>NUCLEOTIDE SEQUENCE [LARGE SCALE GENOMIC DNA]</scope>
    <source>
        <strain evidence="2 3">DSM 18610</strain>
    </source>
</reference>
<dbReference type="RefSeq" id="WP_090886843.1">
    <property type="nucleotide sequence ID" value="NZ_FOGG01000027.1"/>
</dbReference>
<dbReference type="STRING" id="390241.SAMN04488023_12716"/>
<dbReference type="GO" id="GO:0016757">
    <property type="term" value="F:glycosyltransferase activity"/>
    <property type="evidence" value="ECO:0007669"/>
    <property type="project" value="TreeGrafter"/>
</dbReference>
<dbReference type="Proteomes" id="UP000199572">
    <property type="component" value="Unassembled WGS sequence"/>
</dbReference>
<sequence length="359" mass="41281">MLLGNTLFINANHPEATGAAVISDRNYLMIKENSQSAQRIRIDIALKDIRSNWISLFFKFNLVSNVDLERISEIVSSKEINTIFLDNSMFGNFAANLKTQYPSIRIITFFHNVEQSYFRELIKVSKKLYHYFTLALVRRAEKQAACYSNFTITLNRRDADEIKHLYNRQVELILPTSFVDDYQIEQSNPPSTDDKLILLFVGSYFPPNIFGIEWFIEKVMPIVKRNIVVFVVGNGFELHKPKKATRAVNFIGKVDSIQQFYNKADLVIAPIFHGSGMKTKVAEALMYNRPIIGTNESFEGYDVNISQIGFRCNTPAEFANAIESFQRDKLSGIRDVFLKNYTFEATLEKFTNFLKAGYE</sequence>
<keyword evidence="1 2" id="KW-0808">Transferase</keyword>
<dbReference type="EMBL" id="FOGG01000027">
    <property type="protein sequence ID" value="SES03946.1"/>
    <property type="molecule type" value="Genomic_DNA"/>
</dbReference>
<dbReference type="Gene3D" id="3.40.50.2000">
    <property type="entry name" value="Glycogen Phosphorylase B"/>
    <property type="match status" value="2"/>
</dbReference>
<keyword evidence="3" id="KW-1185">Reference proteome</keyword>
<organism evidence="2 3">
    <name type="scientific">Pedobacter rhizosphaerae</name>
    <dbReference type="NCBI Taxonomy" id="390241"/>
    <lineage>
        <taxon>Bacteria</taxon>
        <taxon>Pseudomonadati</taxon>
        <taxon>Bacteroidota</taxon>
        <taxon>Sphingobacteriia</taxon>
        <taxon>Sphingobacteriales</taxon>
        <taxon>Sphingobacteriaceae</taxon>
        <taxon>Pedobacter</taxon>
    </lineage>
</organism>
<dbReference type="PANTHER" id="PTHR46401">
    <property type="entry name" value="GLYCOSYLTRANSFERASE WBBK-RELATED"/>
    <property type="match status" value="1"/>
</dbReference>
<proteinExistence type="predicted"/>
<dbReference type="PANTHER" id="PTHR46401:SF2">
    <property type="entry name" value="GLYCOSYLTRANSFERASE WBBK-RELATED"/>
    <property type="match status" value="1"/>
</dbReference>
<dbReference type="AlphaFoldDB" id="A0A1H9U3C8"/>
<dbReference type="SUPFAM" id="SSF53756">
    <property type="entry name" value="UDP-Glycosyltransferase/glycogen phosphorylase"/>
    <property type="match status" value="1"/>
</dbReference>